<sequence>KKSKGVDTMAYTAMQIAAEVVRQYHLKGQSITNLKLQKVLYYIQVECLQKNGVPAFGDDIEAWRHGPVVRDVYNAFCAYIANPISEDDPDVVDNQVPINRDISQCIADVVDRTIPYGPWELVDKSHETAPWRSAFIPNANCVISKDSLKNNGSINI</sequence>
<dbReference type="Pfam" id="PF13274">
    <property type="entry name" value="SocA_Panacea"/>
    <property type="match status" value="1"/>
</dbReference>
<reference evidence="2" key="2">
    <citation type="submission" date="2021-04" db="EMBL/GenBank/DDBJ databases">
        <authorList>
            <person name="Gilroy R."/>
        </authorList>
    </citation>
    <scope>NUCLEOTIDE SEQUENCE</scope>
    <source>
        <strain evidence="2">ChiHcolR34-3080</strain>
    </source>
</reference>
<reference evidence="2" key="1">
    <citation type="journal article" date="2021" name="PeerJ">
        <title>Extensive microbial diversity within the chicken gut microbiome revealed by metagenomics and culture.</title>
        <authorList>
            <person name="Gilroy R."/>
            <person name="Ravi A."/>
            <person name="Getino M."/>
            <person name="Pursley I."/>
            <person name="Horton D.L."/>
            <person name="Alikhan N.F."/>
            <person name="Baker D."/>
            <person name="Gharbi K."/>
            <person name="Hall N."/>
            <person name="Watson M."/>
            <person name="Adriaenssens E.M."/>
            <person name="Foster-Nyarko E."/>
            <person name="Jarju S."/>
            <person name="Secka A."/>
            <person name="Antonio M."/>
            <person name="Oren A."/>
            <person name="Chaudhuri R.R."/>
            <person name="La Ragione R."/>
            <person name="Hildebrand F."/>
            <person name="Pallen M.J."/>
        </authorList>
    </citation>
    <scope>NUCLEOTIDE SEQUENCE</scope>
    <source>
        <strain evidence="2">ChiHcolR34-3080</strain>
    </source>
</reference>
<feature type="non-terminal residue" evidence="2">
    <location>
        <position position="1"/>
    </location>
</feature>
<dbReference type="EMBL" id="DXHQ01000125">
    <property type="protein sequence ID" value="HIW09817.1"/>
    <property type="molecule type" value="Genomic_DNA"/>
</dbReference>
<gene>
    <name evidence="2" type="ORF">H9890_10525</name>
</gene>
<comment type="caution">
    <text evidence="2">The sequence shown here is derived from an EMBL/GenBank/DDBJ whole genome shotgun (WGS) entry which is preliminary data.</text>
</comment>
<dbReference type="Proteomes" id="UP000823933">
    <property type="component" value="Unassembled WGS sequence"/>
</dbReference>
<accession>A0A9D1QAU5</accession>
<organism evidence="2 3">
    <name type="scientific">Candidatus Faecalibacterium intestinigallinarum</name>
    <dbReference type="NCBI Taxonomy" id="2838581"/>
    <lineage>
        <taxon>Bacteria</taxon>
        <taxon>Bacillati</taxon>
        <taxon>Bacillota</taxon>
        <taxon>Clostridia</taxon>
        <taxon>Eubacteriales</taxon>
        <taxon>Oscillospiraceae</taxon>
        <taxon>Faecalibacterium</taxon>
    </lineage>
</organism>
<evidence type="ECO:0000313" key="3">
    <source>
        <dbReference type="Proteomes" id="UP000823933"/>
    </source>
</evidence>
<evidence type="ECO:0000259" key="1">
    <source>
        <dbReference type="Pfam" id="PF13274"/>
    </source>
</evidence>
<proteinExistence type="predicted"/>
<dbReference type="AlphaFoldDB" id="A0A9D1QAU5"/>
<feature type="domain" description="Antitoxin SocA-like Panacea" evidence="1">
    <location>
        <begin position="36"/>
        <end position="131"/>
    </location>
</feature>
<evidence type="ECO:0000313" key="2">
    <source>
        <dbReference type="EMBL" id="HIW09817.1"/>
    </source>
</evidence>
<dbReference type="InterPro" id="IPR025272">
    <property type="entry name" value="SocA_Panacea"/>
</dbReference>
<protein>
    <submittedName>
        <fullName evidence="2">DUF4065 domain-containing protein</fullName>
    </submittedName>
</protein>
<name>A0A9D1QAU5_9FIRM</name>